<keyword evidence="3" id="KW-1185">Reference proteome</keyword>
<organism evidence="2 3">
    <name type="scientific">Podospora australis</name>
    <dbReference type="NCBI Taxonomy" id="1536484"/>
    <lineage>
        <taxon>Eukaryota</taxon>
        <taxon>Fungi</taxon>
        <taxon>Dikarya</taxon>
        <taxon>Ascomycota</taxon>
        <taxon>Pezizomycotina</taxon>
        <taxon>Sordariomycetes</taxon>
        <taxon>Sordariomycetidae</taxon>
        <taxon>Sordariales</taxon>
        <taxon>Podosporaceae</taxon>
        <taxon>Podospora</taxon>
    </lineage>
</organism>
<dbReference type="EMBL" id="MU864365">
    <property type="protein sequence ID" value="KAK4190577.1"/>
    <property type="molecule type" value="Genomic_DNA"/>
</dbReference>
<reference evidence="2" key="1">
    <citation type="journal article" date="2023" name="Mol. Phylogenet. Evol.">
        <title>Genome-scale phylogeny and comparative genomics of the fungal order Sordariales.</title>
        <authorList>
            <person name="Hensen N."/>
            <person name="Bonometti L."/>
            <person name="Westerberg I."/>
            <person name="Brannstrom I.O."/>
            <person name="Guillou S."/>
            <person name="Cros-Aarteil S."/>
            <person name="Calhoun S."/>
            <person name="Haridas S."/>
            <person name="Kuo A."/>
            <person name="Mondo S."/>
            <person name="Pangilinan J."/>
            <person name="Riley R."/>
            <person name="LaButti K."/>
            <person name="Andreopoulos B."/>
            <person name="Lipzen A."/>
            <person name="Chen C."/>
            <person name="Yan M."/>
            <person name="Daum C."/>
            <person name="Ng V."/>
            <person name="Clum A."/>
            <person name="Steindorff A."/>
            <person name="Ohm R.A."/>
            <person name="Martin F."/>
            <person name="Silar P."/>
            <person name="Natvig D.O."/>
            <person name="Lalanne C."/>
            <person name="Gautier V."/>
            <person name="Ament-Velasquez S.L."/>
            <person name="Kruys A."/>
            <person name="Hutchinson M.I."/>
            <person name="Powell A.J."/>
            <person name="Barry K."/>
            <person name="Miller A.N."/>
            <person name="Grigoriev I.V."/>
            <person name="Debuchy R."/>
            <person name="Gladieux P."/>
            <person name="Hiltunen Thoren M."/>
            <person name="Johannesson H."/>
        </authorList>
    </citation>
    <scope>NUCLEOTIDE SEQUENCE</scope>
    <source>
        <strain evidence="2">PSN309</strain>
    </source>
</reference>
<protein>
    <submittedName>
        <fullName evidence="2">Uncharacterized protein</fullName>
    </submittedName>
</protein>
<name>A0AAN6X1X4_9PEZI</name>
<sequence length="437" mass="48035">MGDINQPDTLELPESQERWLGNVSQFSDTSQGHSSLDVNASEMPFGGGTGWLHGLSPLSLPLSAPATPPRDRNSEGSQLMNGIGCLFPHILLPRASTLTVDSEPTEAPVTPSPGRAAEPDVLDTPRISVAATFQTPTTLVVSARGTIFGHLANPLTPSPTPARKRALSTPPSAPRPKRSRLQSWEGDDRSEDEGYSEAYFPEVSSNQSLSQIRQRTIDLAVSAGVDVPVVHTAVFDDSEKNLPLRTTPDAPAYPDHNHKFRLTIEWFPEEDIEGQLCVLLKAYRAFYLEPDEKDSPKGHPSPKADPEEARIARQTFKAIFENHLNSAEDEIFLLQEEEEDVLDVFATWIREMKLQQSDVCNETLEDMSDCLNRVAGLSVAPFIRKIVLSARPGHGEVLVAWLPGVDVGGVGAPNCTADGSLEWEFDRIFRGFEHLRF</sequence>
<accession>A0AAN6X1X4</accession>
<feature type="region of interest" description="Disordered" evidence="1">
    <location>
        <begin position="21"/>
        <end position="41"/>
    </location>
</feature>
<proteinExistence type="predicted"/>
<evidence type="ECO:0000256" key="1">
    <source>
        <dbReference type="SAM" id="MobiDB-lite"/>
    </source>
</evidence>
<dbReference type="Proteomes" id="UP001302126">
    <property type="component" value="Unassembled WGS sequence"/>
</dbReference>
<feature type="compositionally biased region" description="Polar residues" evidence="1">
    <location>
        <begin position="22"/>
        <end position="38"/>
    </location>
</feature>
<evidence type="ECO:0000313" key="2">
    <source>
        <dbReference type="EMBL" id="KAK4190577.1"/>
    </source>
</evidence>
<reference evidence="2" key="2">
    <citation type="submission" date="2023-05" db="EMBL/GenBank/DDBJ databases">
        <authorList>
            <consortium name="Lawrence Berkeley National Laboratory"/>
            <person name="Steindorff A."/>
            <person name="Hensen N."/>
            <person name="Bonometti L."/>
            <person name="Westerberg I."/>
            <person name="Brannstrom I.O."/>
            <person name="Guillou S."/>
            <person name="Cros-Aarteil S."/>
            <person name="Calhoun S."/>
            <person name="Haridas S."/>
            <person name="Kuo A."/>
            <person name="Mondo S."/>
            <person name="Pangilinan J."/>
            <person name="Riley R."/>
            <person name="Labutti K."/>
            <person name="Andreopoulos B."/>
            <person name="Lipzen A."/>
            <person name="Chen C."/>
            <person name="Yanf M."/>
            <person name="Daum C."/>
            <person name="Ng V."/>
            <person name="Clum A."/>
            <person name="Ohm R."/>
            <person name="Martin F."/>
            <person name="Silar P."/>
            <person name="Natvig D."/>
            <person name="Lalanne C."/>
            <person name="Gautier V."/>
            <person name="Ament-Velasquez S.L."/>
            <person name="Kruys A."/>
            <person name="Hutchinson M.I."/>
            <person name="Powell A.J."/>
            <person name="Barry K."/>
            <person name="Miller A.N."/>
            <person name="Grigoriev I.V."/>
            <person name="Debuchy R."/>
            <person name="Gladieux P."/>
            <person name="Thoren M.H."/>
            <person name="Johannesson H."/>
        </authorList>
    </citation>
    <scope>NUCLEOTIDE SEQUENCE</scope>
    <source>
        <strain evidence="2">PSN309</strain>
    </source>
</reference>
<gene>
    <name evidence="2" type="ORF">QBC35DRAFT_449295</name>
</gene>
<dbReference type="AlphaFoldDB" id="A0AAN6X1X4"/>
<comment type="caution">
    <text evidence="2">The sequence shown here is derived from an EMBL/GenBank/DDBJ whole genome shotgun (WGS) entry which is preliminary data.</text>
</comment>
<feature type="region of interest" description="Disordered" evidence="1">
    <location>
        <begin position="151"/>
        <end position="193"/>
    </location>
</feature>
<evidence type="ECO:0000313" key="3">
    <source>
        <dbReference type="Proteomes" id="UP001302126"/>
    </source>
</evidence>
<feature type="region of interest" description="Disordered" evidence="1">
    <location>
        <begin position="101"/>
        <end position="120"/>
    </location>
</feature>